<feature type="transmembrane region" description="Helical" evidence="11">
    <location>
        <begin position="706"/>
        <end position="728"/>
    </location>
</feature>
<dbReference type="InterPro" id="IPR001594">
    <property type="entry name" value="Palmitoyltrfase_DHHC"/>
</dbReference>
<dbReference type="InterPro" id="IPR015424">
    <property type="entry name" value="PyrdxlP-dep_Trfase"/>
</dbReference>
<comment type="catalytic activity">
    <reaction evidence="9">
        <text>L-cysteinyl-[protein] + hexadecanoyl-CoA = S-hexadecanoyl-L-cysteinyl-[protein] + CoA</text>
        <dbReference type="Rhea" id="RHEA:36683"/>
        <dbReference type="Rhea" id="RHEA-COMP:10131"/>
        <dbReference type="Rhea" id="RHEA-COMP:11032"/>
        <dbReference type="ChEBI" id="CHEBI:29950"/>
        <dbReference type="ChEBI" id="CHEBI:57287"/>
        <dbReference type="ChEBI" id="CHEBI:57379"/>
        <dbReference type="ChEBI" id="CHEBI:74151"/>
        <dbReference type="EC" id="2.3.1.225"/>
    </reaction>
</comment>
<keyword evidence="7" id="KW-0564">Palmitate</keyword>
<dbReference type="SUPFAM" id="SSF53383">
    <property type="entry name" value="PLP-dependent transferases"/>
    <property type="match status" value="1"/>
</dbReference>
<dbReference type="InterPro" id="IPR000277">
    <property type="entry name" value="Cys/Met-Metab_PyrdxlP-dep_enz"/>
</dbReference>
<feature type="compositionally biased region" description="Low complexity" evidence="10">
    <location>
        <begin position="627"/>
        <end position="640"/>
    </location>
</feature>
<dbReference type="Gene3D" id="3.90.1150.10">
    <property type="entry name" value="Aspartate Aminotransferase, domain 1"/>
    <property type="match status" value="1"/>
</dbReference>
<dbReference type="InterPro" id="IPR051750">
    <property type="entry name" value="Trans-sulfuration_enzymes"/>
</dbReference>
<name>A0A9P7HA10_9HYPO</name>
<dbReference type="InterPro" id="IPR015422">
    <property type="entry name" value="PyrdxlP-dep_Trfase_small"/>
</dbReference>
<keyword evidence="6 11" id="KW-0472">Membrane</keyword>
<comment type="subcellular location">
    <subcellularLocation>
        <location evidence="2">Membrane</location>
        <topology evidence="2">Multi-pass membrane protein</topology>
    </subcellularLocation>
</comment>
<evidence type="ECO:0000256" key="6">
    <source>
        <dbReference type="ARBA" id="ARBA00023136"/>
    </source>
</evidence>
<evidence type="ECO:0000256" key="10">
    <source>
        <dbReference type="SAM" id="MobiDB-lite"/>
    </source>
</evidence>
<dbReference type="GO" id="GO:0016020">
    <property type="term" value="C:membrane"/>
    <property type="evidence" value="ECO:0007669"/>
    <property type="project" value="UniProtKB-SubCell"/>
</dbReference>
<dbReference type="Proteomes" id="UP000782241">
    <property type="component" value="Unassembled WGS sequence"/>
</dbReference>
<keyword evidence="8" id="KW-0449">Lipoprotein</keyword>
<evidence type="ECO:0000256" key="7">
    <source>
        <dbReference type="ARBA" id="ARBA00023139"/>
    </source>
</evidence>
<dbReference type="PANTHER" id="PTHR42699:SF1">
    <property type="entry name" value="CYSTATHIONINE GAMMA-SYNTHASE-RELATED"/>
    <property type="match status" value="1"/>
</dbReference>
<evidence type="ECO:0000256" key="5">
    <source>
        <dbReference type="ARBA" id="ARBA00022989"/>
    </source>
</evidence>
<evidence type="ECO:0000256" key="3">
    <source>
        <dbReference type="ARBA" id="ARBA00022692"/>
    </source>
</evidence>
<dbReference type="Gene3D" id="3.40.640.10">
    <property type="entry name" value="Type I PLP-dependent aspartate aminotransferase-like (Major domain)"/>
    <property type="match status" value="1"/>
</dbReference>
<gene>
    <name evidence="13" type="ORF">KAF25_008029</name>
</gene>
<organism evidence="13 14">
    <name type="scientific">Fusarium avenaceum</name>
    <dbReference type="NCBI Taxonomy" id="40199"/>
    <lineage>
        <taxon>Eukaryota</taxon>
        <taxon>Fungi</taxon>
        <taxon>Dikarya</taxon>
        <taxon>Ascomycota</taxon>
        <taxon>Pezizomycotina</taxon>
        <taxon>Sordariomycetes</taxon>
        <taxon>Hypocreomycetidae</taxon>
        <taxon>Hypocreales</taxon>
        <taxon>Nectriaceae</taxon>
        <taxon>Fusarium</taxon>
        <taxon>Fusarium tricinctum species complex</taxon>
    </lineage>
</organism>
<keyword evidence="3 11" id="KW-0812">Transmembrane</keyword>
<comment type="caution">
    <text evidence="13">The sequence shown here is derived from an EMBL/GenBank/DDBJ whole genome shotgun (WGS) entry which is preliminary data.</text>
</comment>
<feature type="transmembrane region" description="Helical" evidence="11">
    <location>
        <begin position="847"/>
        <end position="868"/>
    </location>
</feature>
<feature type="transmembrane region" description="Helical" evidence="11">
    <location>
        <begin position="674"/>
        <end position="694"/>
    </location>
</feature>
<keyword evidence="5 11" id="KW-1133">Transmembrane helix</keyword>
<evidence type="ECO:0000256" key="4">
    <source>
        <dbReference type="ARBA" id="ARBA00022898"/>
    </source>
</evidence>
<keyword evidence="4" id="KW-0663">Pyridoxal phosphate</keyword>
<dbReference type="PANTHER" id="PTHR42699">
    <property type="match status" value="1"/>
</dbReference>
<reference evidence="13" key="1">
    <citation type="submission" date="2021-04" db="EMBL/GenBank/DDBJ databases">
        <title>Draft genome of Fusarium avenaceum strain F156N33, isolated from an atmospheric sample in Virginia.</title>
        <authorList>
            <person name="Yang S."/>
            <person name="Vinatzer B.A."/>
            <person name="Coleman J."/>
        </authorList>
    </citation>
    <scope>NUCLEOTIDE SEQUENCE</scope>
    <source>
        <strain evidence="13">F156N33</strain>
    </source>
</reference>
<dbReference type="GO" id="GO:0019706">
    <property type="term" value="F:protein-cysteine S-palmitoyltransferase activity"/>
    <property type="evidence" value="ECO:0007669"/>
    <property type="project" value="UniProtKB-EC"/>
</dbReference>
<keyword evidence="14" id="KW-1185">Reference proteome</keyword>
<evidence type="ECO:0000259" key="12">
    <source>
        <dbReference type="Pfam" id="PF01529"/>
    </source>
</evidence>
<evidence type="ECO:0000256" key="9">
    <source>
        <dbReference type="ARBA" id="ARBA00048048"/>
    </source>
</evidence>
<feature type="region of interest" description="Disordered" evidence="10">
    <location>
        <begin position="612"/>
        <end position="642"/>
    </location>
</feature>
<accession>A0A9P7HA10</accession>
<evidence type="ECO:0000256" key="11">
    <source>
        <dbReference type="SAM" id="Phobius"/>
    </source>
</evidence>
<dbReference type="EMBL" id="JAGPUO010000002">
    <property type="protein sequence ID" value="KAG5664295.1"/>
    <property type="molecule type" value="Genomic_DNA"/>
</dbReference>
<dbReference type="Pfam" id="PF01529">
    <property type="entry name" value="DHHC"/>
    <property type="match status" value="1"/>
</dbReference>
<sequence length="1066" mass="117795">MQAPTIDFRGDTKLKVGSPLPPGDKHAVSVYIPTWKDTVAWARRDPGLIAQLKTGYPRFFVPLVVNQLAERLLEWAFCNRTPNTLTSELSTLLSTTGRAAILLPAGHHAGMCQRYLDAQNMGTTFVLRVDFNNGTHIMKTPEKICTLNEIYAVVYPPELAKDAKAFWQHTGFGVSSRRATSWLEDAPFLNQDSSSSETDLLNQEAEAAKLVVQQRIADLLSTETNSLDADDIFLYPSGMSAIAHTADTVRHFTTHTKRTVAIFGFLYVDTFKVLSKIYGFDCKLYGAAPSDLEELEADLANGLQLSALFTEFPGNPLLGSVDLERLHTLAAEHEFLFVVDDTVATSVNVELVSYCDIVCTSLTKMFSGSCNVMGGSIALNPQSRLFSTMKDLLKEGFTDTYFPMDAIVMEKNSADFEERVITASQNAERAADTLRGHASVDQVYYPKGNPTQDIYEKYKRPGEGYGYLLSIRFKTPEAAIAFHDALDVAKGPSLGTNFTLCCAYTLFAHYSELEWAAKFDVVEHLVRISVGIESQESLDIIVRTALDAAAQAGKDNKEHGHINGKLHSYTVRTLAKMTINTVDHSGEPEPNLAGNNTNTINANANATTQDEIITPAPSPAPSILTHSSSSGAPPASPATSIHSEGSSIWTIAWSDEMQKPSSSQRCATRWVPRVLPPVMLALVGYATYDVIVYCCVEYLVKQERKVAAAVVLIAFYAIFFILMTASYLRCFLTIQFNAGFVPWTADREAVEQARNERLSNGGDVESLSWAPPDTNPDSPGLEAFYSKDVFICESDGMPKWCSECRSWKPDRAHHSSEYGRCVYKMDHVCPWMGGIISETSFNFFVQFTVYCACYCAVVLGANGYVFVLRQHNGLSVDARLIVGLALGGLFGLFAVTMASTALRFAFQNITNIDLFRKNQTFRLAVWVPNSTQPTERFATITYPLTLPGEPPRTPIPARFRSVDQSDGAASVTDRMAARDEQAKRTFAILQTEPGENPWHIGYRKNFTSVMGDSVIEWLLPIRHSPCTRHDNMVSDYEFGPLVEELKKRYGLVGGDPEKEATETTSN</sequence>
<dbReference type="Pfam" id="PF01053">
    <property type="entry name" value="Cys_Met_Meta_PP"/>
    <property type="match status" value="1"/>
</dbReference>
<protein>
    <recommendedName>
        <fullName evidence="12">Palmitoyltransferase DHHC domain-containing protein</fullName>
    </recommendedName>
</protein>
<evidence type="ECO:0000256" key="2">
    <source>
        <dbReference type="ARBA" id="ARBA00004141"/>
    </source>
</evidence>
<dbReference type="PROSITE" id="PS50216">
    <property type="entry name" value="DHHC"/>
    <property type="match status" value="1"/>
</dbReference>
<dbReference type="AlphaFoldDB" id="A0A9P7HA10"/>
<dbReference type="InterPro" id="IPR015421">
    <property type="entry name" value="PyrdxlP-dep_Trfase_major"/>
</dbReference>
<evidence type="ECO:0000313" key="14">
    <source>
        <dbReference type="Proteomes" id="UP000782241"/>
    </source>
</evidence>
<evidence type="ECO:0000256" key="1">
    <source>
        <dbReference type="ARBA" id="ARBA00001933"/>
    </source>
</evidence>
<proteinExistence type="predicted"/>
<feature type="domain" description="Palmitoyltransferase DHHC" evidence="12">
    <location>
        <begin position="798"/>
        <end position="916"/>
    </location>
</feature>
<dbReference type="GO" id="GO:0003962">
    <property type="term" value="F:cystathionine gamma-synthase activity"/>
    <property type="evidence" value="ECO:0007669"/>
    <property type="project" value="TreeGrafter"/>
</dbReference>
<evidence type="ECO:0000256" key="8">
    <source>
        <dbReference type="ARBA" id="ARBA00023288"/>
    </source>
</evidence>
<feature type="transmembrane region" description="Helical" evidence="11">
    <location>
        <begin position="880"/>
        <end position="906"/>
    </location>
</feature>
<dbReference type="GO" id="GO:0030170">
    <property type="term" value="F:pyridoxal phosphate binding"/>
    <property type="evidence" value="ECO:0007669"/>
    <property type="project" value="InterPro"/>
</dbReference>
<evidence type="ECO:0000313" key="13">
    <source>
        <dbReference type="EMBL" id="KAG5664295.1"/>
    </source>
</evidence>
<dbReference type="GO" id="GO:0019346">
    <property type="term" value="P:transsulfuration"/>
    <property type="evidence" value="ECO:0007669"/>
    <property type="project" value="InterPro"/>
</dbReference>
<comment type="cofactor">
    <cofactor evidence="1">
        <name>pyridoxal 5'-phosphate</name>
        <dbReference type="ChEBI" id="CHEBI:597326"/>
    </cofactor>
</comment>